<feature type="region of interest" description="Disordered" evidence="1">
    <location>
        <begin position="1"/>
        <end position="24"/>
    </location>
</feature>
<evidence type="ECO:0000256" key="1">
    <source>
        <dbReference type="SAM" id="MobiDB-lite"/>
    </source>
</evidence>
<feature type="region of interest" description="Disordered" evidence="1">
    <location>
        <begin position="177"/>
        <end position="217"/>
    </location>
</feature>
<dbReference type="Proteomes" id="UP000245956">
    <property type="component" value="Unassembled WGS sequence"/>
</dbReference>
<gene>
    <name evidence="2" type="ORF">PCL_03575</name>
</gene>
<protein>
    <submittedName>
        <fullName evidence="2">Uncharacterized protein</fullName>
    </submittedName>
</protein>
<dbReference type="EMBL" id="LCWV01000001">
    <property type="protein sequence ID" value="PWI76381.1"/>
    <property type="molecule type" value="Genomic_DNA"/>
</dbReference>
<feature type="compositionally biased region" description="Basic and acidic residues" evidence="1">
    <location>
        <begin position="194"/>
        <end position="203"/>
    </location>
</feature>
<evidence type="ECO:0000313" key="3">
    <source>
        <dbReference type="Proteomes" id="UP000245956"/>
    </source>
</evidence>
<reference evidence="2 3" key="1">
    <citation type="journal article" date="2016" name="Front. Microbiol.">
        <title>Genome and transcriptome sequences reveal the specific parasitism of the nematophagous Purpureocillium lilacinum 36-1.</title>
        <authorList>
            <person name="Xie J."/>
            <person name="Li S."/>
            <person name="Mo C."/>
            <person name="Xiao X."/>
            <person name="Peng D."/>
            <person name="Wang G."/>
            <person name="Xiao Y."/>
        </authorList>
    </citation>
    <scope>NUCLEOTIDE SEQUENCE [LARGE SCALE GENOMIC DNA]</scope>
    <source>
        <strain evidence="2 3">36-1</strain>
    </source>
</reference>
<proteinExistence type="predicted"/>
<evidence type="ECO:0000313" key="2">
    <source>
        <dbReference type="EMBL" id="PWI76381.1"/>
    </source>
</evidence>
<comment type="caution">
    <text evidence="2">The sequence shown here is derived from an EMBL/GenBank/DDBJ whole genome shotgun (WGS) entry which is preliminary data.</text>
</comment>
<accession>A0A2U3EPG0</accession>
<sequence>MHRQTSSVADFGGAADQSQTHELESRGWDCTERRYVVRHQGTIRTAHYFYGRSIWQSGPFATPFMLRPPTHALAVASTTTLFRRSIPPVAGMGWDAHKDGGGWARPRSHGNGQSQTHTDDMATCDGPLGLLFLGRAMNAPSQYGLHRGLLCVASRLLMLGRIRFGVFHRQGDMGSVHEENVTSRPGMTAGCAATDDHQPDNHGDPTSSLEPSPRHGS</sequence>
<dbReference type="AlphaFoldDB" id="A0A2U3EPG0"/>
<name>A0A2U3EPG0_PURLI</name>
<organism evidence="2 3">
    <name type="scientific">Purpureocillium lilacinum</name>
    <name type="common">Paecilomyces lilacinus</name>
    <dbReference type="NCBI Taxonomy" id="33203"/>
    <lineage>
        <taxon>Eukaryota</taxon>
        <taxon>Fungi</taxon>
        <taxon>Dikarya</taxon>
        <taxon>Ascomycota</taxon>
        <taxon>Pezizomycotina</taxon>
        <taxon>Sordariomycetes</taxon>
        <taxon>Hypocreomycetidae</taxon>
        <taxon>Hypocreales</taxon>
        <taxon>Ophiocordycipitaceae</taxon>
        <taxon>Purpureocillium</taxon>
    </lineage>
</organism>